<dbReference type="AlphaFoldDB" id="A0A235BTW1"/>
<dbReference type="Proteomes" id="UP000215559">
    <property type="component" value="Unassembled WGS sequence"/>
</dbReference>
<evidence type="ECO:0000313" key="1">
    <source>
        <dbReference type="EMBL" id="OYD14995.1"/>
    </source>
</evidence>
<accession>A0A235BTW1</accession>
<reference evidence="1 2" key="1">
    <citation type="submission" date="2017-07" db="EMBL/GenBank/DDBJ databases">
        <title>Recovery of genomes from metagenomes via a dereplication, aggregation, and scoring strategy.</title>
        <authorList>
            <person name="Sieber C.M."/>
            <person name="Probst A.J."/>
            <person name="Sharrar A."/>
            <person name="Thomas B.C."/>
            <person name="Hess M."/>
            <person name="Tringe S.G."/>
            <person name="Banfield J.F."/>
        </authorList>
    </citation>
    <scope>NUCLEOTIDE SEQUENCE [LARGE SCALE GENOMIC DNA]</scope>
    <source>
        <strain evidence="1">JGI_Cruoil_03_51_56</strain>
    </source>
</reference>
<organism evidence="1 2">
    <name type="scientific">candidate division WOR-3 bacterium JGI_Cruoil_03_51_56</name>
    <dbReference type="NCBI Taxonomy" id="1973747"/>
    <lineage>
        <taxon>Bacteria</taxon>
        <taxon>Bacteria division WOR-3</taxon>
    </lineage>
</organism>
<dbReference type="EMBL" id="NOZP01000130">
    <property type="protein sequence ID" value="OYD14995.1"/>
    <property type="molecule type" value="Genomic_DNA"/>
</dbReference>
<proteinExistence type="predicted"/>
<sequence length="106" mass="12152">MRGPYLLRPLQVDIIVPSGVGGVFCLAKNPRKVVFVGRAEQDLRDAIKAYWKQYEFFWFEPALSKRECYINHCYCYHNQMGNGGLDDDTHPAPPEKMDIKCPVCGK</sequence>
<evidence type="ECO:0000313" key="2">
    <source>
        <dbReference type="Proteomes" id="UP000215559"/>
    </source>
</evidence>
<evidence type="ECO:0008006" key="3">
    <source>
        <dbReference type="Google" id="ProtNLM"/>
    </source>
</evidence>
<gene>
    <name evidence="1" type="ORF">CH330_06870</name>
</gene>
<name>A0A235BTW1_UNCW3</name>
<comment type="caution">
    <text evidence="1">The sequence shown here is derived from an EMBL/GenBank/DDBJ whole genome shotgun (WGS) entry which is preliminary data.</text>
</comment>
<protein>
    <recommendedName>
        <fullName evidence="3">GIY-YIG domain-containing protein</fullName>
    </recommendedName>
</protein>